<organism evidence="1 2">
    <name type="scientific">Escallonia rubra</name>
    <dbReference type="NCBI Taxonomy" id="112253"/>
    <lineage>
        <taxon>Eukaryota</taxon>
        <taxon>Viridiplantae</taxon>
        <taxon>Streptophyta</taxon>
        <taxon>Embryophyta</taxon>
        <taxon>Tracheophyta</taxon>
        <taxon>Spermatophyta</taxon>
        <taxon>Magnoliopsida</taxon>
        <taxon>eudicotyledons</taxon>
        <taxon>Gunneridae</taxon>
        <taxon>Pentapetalae</taxon>
        <taxon>asterids</taxon>
        <taxon>campanulids</taxon>
        <taxon>Escalloniales</taxon>
        <taxon>Escalloniaceae</taxon>
        <taxon>Escallonia</taxon>
    </lineage>
</organism>
<keyword evidence="2" id="KW-1185">Reference proteome</keyword>
<evidence type="ECO:0000313" key="2">
    <source>
        <dbReference type="Proteomes" id="UP001187471"/>
    </source>
</evidence>
<sequence>MSNRKSSDIAYCFEHVERFGEMGFLYAIALLASGQSSTMTGTFAGQFIMQVLKLFALDLSFNLYISHCGLSKKLIVVLGQDTVVTFIEPLKLEPVVQMRMEGGHGNTDEVFEQNHVPFREDLSNIPFPE</sequence>
<dbReference type="Proteomes" id="UP001187471">
    <property type="component" value="Unassembled WGS sequence"/>
</dbReference>
<evidence type="ECO:0000313" key="1">
    <source>
        <dbReference type="EMBL" id="KAK2976158.1"/>
    </source>
</evidence>
<accession>A0AA88QTR4</accession>
<proteinExistence type="predicted"/>
<protein>
    <submittedName>
        <fullName evidence="1">Uncharacterized protein</fullName>
    </submittedName>
</protein>
<dbReference type="EMBL" id="JAVXUO010002112">
    <property type="protein sequence ID" value="KAK2976158.1"/>
    <property type="molecule type" value="Genomic_DNA"/>
</dbReference>
<comment type="caution">
    <text evidence="1">The sequence shown here is derived from an EMBL/GenBank/DDBJ whole genome shotgun (WGS) entry which is preliminary data.</text>
</comment>
<dbReference type="AlphaFoldDB" id="A0AA88QTR4"/>
<reference evidence="1" key="1">
    <citation type="submission" date="2022-12" db="EMBL/GenBank/DDBJ databases">
        <title>Draft genome assemblies for two species of Escallonia (Escalloniales).</title>
        <authorList>
            <person name="Chanderbali A."/>
            <person name="Dervinis C."/>
            <person name="Anghel I."/>
            <person name="Soltis D."/>
            <person name="Soltis P."/>
            <person name="Zapata F."/>
        </authorList>
    </citation>
    <scope>NUCLEOTIDE SEQUENCE</scope>
    <source>
        <strain evidence="1">UCBG92.1500</strain>
        <tissue evidence="1">Leaf</tissue>
    </source>
</reference>
<gene>
    <name evidence="1" type="ORF">RJ640_001086</name>
</gene>
<name>A0AA88QTR4_9ASTE</name>